<keyword evidence="3" id="KW-0812">Transmembrane</keyword>
<evidence type="ECO:0000256" key="3">
    <source>
        <dbReference type="SAM" id="Phobius"/>
    </source>
</evidence>
<feature type="region of interest" description="Disordered" evidence="2">
    <location>
        <begin position="90"/>
        <end position="110"/>
    </location>
</feature>
<evidence type="ECO:0000256" key="1">
    <source>
        <dbReference type="ARBA" id="ARBA00022734"/>
    </source>
</evidence>
<keyword evidence="3" id="KW-1133">Transmembrane helix</keyword>
<evidence type="ECO:0000313" key="4">
    <source>
        <dbReference type="EMBL" id="CAH1269268.1"/>
    </source>
</evidence>
<dbReference type="InterPro" id="IPR051077">
    <property type="entry name" value="Ca-dependent_lectin"/>
</dbReference>
<evidence type="ECO:0000313" key="5">
    <source>
        <dbReference type="Proteomes" id="UP000838412"/>
    </source>
</evidence>
<name>A0A8K0EZV4_BRALA</name>
<dbReference type="PANTHER" id="PTHR24024">
    <property type="entry name" value="PULMONARY SURFACTANT-ASSOCIATED PROTEIN A"/>
    <property type="match status" value="1"/>
</dbReference>
<dbReference type="PANTHER" id="PTHR24024:SF18">
    <property type="entry name" value="SHORT-CHAIN COLLAGEN C4-LIKE"/>
    <property type="match status" value="1"/>
</dbReference>
<protein>
    <submittedName>
        <fullName evidence="4">Hypp4135 protein</fullName>
    </submittedName>
</protein>
<dbReference type="GO" id="GO:0005615">
    <property type="term" value="C:extracellular space"/>
    <property type="evidence" value="ECO:0007669"/>
    <property type="project" value="TreeGrafter"/>
</dbReference>
<dbReference type="Proteomes" id="UP000838412">
    <property type="component" value="Chromosome 7"/>
</dbReference>
<keyword evidence="1" id="KW-0430">Lectin</keyword>
<keyword evidence="5" id="KW-1185">Reference proteome</keyword>
<evidence type="ECO:0000256" key="2">
    <source>
        <dbReference type="SAM" id="MobiDB-lite"/>
    </source>
</evidence>
<dbReference type="EMBL" id="OV696692">
    <property type="protein sequence ID" value="CAH1269268.1"/>
    <property type="molecule type" value="Genomic_DNA"/>
</dbReference>
<sequence>MSAEKVSYGPIETGTPSRGERAAWSRVSLVGVFGAVALVTAAAVLAMVLNNMSQQMARDHEEIMILKTRVEKDRLETMALMESLIRSEEPDVSVRTADTEDVPEKRSRRSASNWDELLTKISNLRGDLESSDSDAPEAQDTPVKRGQATGGAIYIRWGRKACPSTASTIYSGVAGGSDGGETGGGTNYLCLPKNPEWGKYQDGLRWMISARVYGAQYKLLNPVPFSSTPRLHDQHVPCAVCHNQRRSNQLMIPARKTCPAGWFPEYDGYLMAGAYKNPAAKEFVCMDKTPEVEKGGENKDGNGALFYPAEAACGSLACPPYVDGRELTCVVCSQ</sequence>
<organism evidence="4 5">
    <name type="scientific">Branchiostoma lanceolatum</name>
    <name type="common">Common lancelet</name>
    <name type="synonym">Amphioxus lanceolatum</name>
    <dbReference type="NCBI Taxonomy" id="7740"/>
    <lineage>
        <taxon>Eukaryota</taxon>
        <taxon>Metazoa</taxon>
        <taxon>Chordata</taxon>
        <taxon>Cephalochordata</taxon>
        <taxon>Leptocardii</taxon>
        <taxon>Amphioxiformes</taxon>
        <taxon>Branchiostomatidae</taxon>
        <taxon>Branchiostoma</taxon>
    </lineage>
</organism>
<accession>A0A8K0EZV4</accession>
<gene>
    <name evidence="4" type="primary">Hypp4135</name>
    <name evidence="4" type="ORF">BLAG_LOCUS21970</name>
</gene>
<feature type="region of interest" description="Disordered" evidence="2">
    <location>
        <begin position="126"/>
        <end position="146"/>
    </location>
</feature>
<dbReference type="GO" id="GO:0030246">
    <property type="term" value="F:carbohydrate binding"/>
    <property type="evidence" value="ECO:0007669"/>
    <property type="project" value="UniProtKB-KW"/>
</dbReference>
<keyword evidence="3" id="KW-0472">Membrane</keyword>
<feature type="transmembrane region" description="Helical" evidence="3">
    <location>
        <begin position="27"/>
        <end position="49"/>
    </location>
</feature>
<dbReference type="OrthoDB" id="6086925at2759"/>
<dbReference type="AlphaFoldDB" id="A0A8K0EZV4"/>
<reference evidence="4" key="1">
    <citation type="submission" date="2022-01" db="EMBL/GenBank/DDBJ databases">
        <authorList>
            <person name="Braso-Vives M."/>
        </authorList>
    </citation>
    <scope>NUCLEOTIDE SEQUENCE</scope>
</reference>
<proteinExistence type="predicted"/>